<gene>
    <name evidence="8" type="primary">106085892</name>
</gene>
<dbReference type="VEuPathDB" id="VectorBase:SCAU002926"/>
<comment type="similarity">
    <text evidence="3">Belongs to the methylenetetrahydrofolate reductase family.</text>
</comment>
<protein>
    <submittedName>
        <fullName evidence="8">Uncharacterized protein</fullName>
    </submittedName>
</protein>
<sequence>MQVKRRYTHCSFIARSLKRRETIKPKKYSNNNKQPQIFTMSENAITSSTTTLGPLSGALGAHVLPSSAATATNSTSRYYDMNIRINEDLTASASETGQLKHVINEKIKNKEFFYGLEIMARTYEPNVVLDYKSLGPLMPLFTSIVWLGMDYWQVENLADIGAINLARQIKPHMMVLPHFSCYRLTEDRLRKFLDLNFPNVLSVRGDYYDTQQAYKYSSELVTAIRSIRGDTITIGVAGYPEGHPECKSVEEDMDNLVRKVSAGADFIITQICFSSRAIIDFIRRCRAKDIKIPILVGIFVPDNFRMLEAMLRITQIRMPAVELEEYRQHSILGRAQFTEFAIKRAAEMIDAILHSNEVEVYGLQFFSMNKFENIPKVLEKIMQNKNNI</sequence>
<dbReference type="Pfam" id="PF02219">
    <property type="entry name" value="MTHFR"/>
    <property type="match status" value="1"/>
</dbReference>
<comment type="cofactor">
    <cofactor evidence="1">
        <name>FAD</name>
        <dbReference type="ChEBI" id="CHEBI:57692"/>
    </cofactor>
</comment>
<dbReference type="GO" id="GO:0035999">
    <property type="term" value="P:tetrahydrofolate interconversion"/>
    <property type="evidence" value="ECO:0007669"/>
    <property type="project" value="UniProtKB-UniPathway"/>
</dbReference>
<dbReference type="InterPro" id="IPR003171">
    <property type="entry name" value="Mehydrof_redctse-like"/>
</dbReference>
<dbReference type="AlphaFoldDB" id="A0A1I8NXI3"/>
<keyword evidence="5" id="KW-0274">FAD</keyword>
<dbReference type="STRING" id="35570.A0A1I8NXI3"/>
<keyword evidence="9" id="KW-1185">Reference proteome</keyword>
<evidence type="ECO:0000256" key="7">
    <source>
        <dbReference type="RuleBase" id="RU004254"/>
    </source>
</evidence>
<evidence type="ECO:0000256" key="1">
    <source>
        <dbReference type="ARBA" id="ARBA00001974"/>
    </source>
</evidence>
<dbReference type="EnsemblMetazoa" id="SCAU002926-RA">
    <property type="protein sequence ID" value="SCAU002926-PA"/>
    <property type="gene ID" value="SCAU002926"/>
</dbReference>
<dbReference type="OrthoDB" id="16284at2759"/>
<evidence type="ECO:0000256" key="4">
    <source>
        <dbReference type="ARBA" id="ARBA00022630"/>
    </source>
</evidence>
<evidence type="ECO:0000256" key="3">
    <source>
        <dbReference type="ARBA" id="ARBA00006743"/>
    </source>
</evidence>
<comment type="pathway">
    <text evidence="2 7">One-carbon metabolism; tetrahydrofolate interconversion.</text>
</comment>
<keyword evidence="6" id="KW-0560">Oxidoreductase</keyword>
<proteinExistence type="inferred from homology"/>
<dbReference type="GO" id="GO:0071949">
    <property type="term" value="F:FAD binding"/>
    <property type="evidence" value="ECO:0007669"/>
    <property type="project" value="TreeGrafter"/>
</dbReference>
<dbReference type="GO" id="GO:0004489">
    <property type="term" value="F:methylenetetrahydrofolate reductase [NAD(P)H] activity"/>
    <property type="evidence" value="ECO:0007669"/>
    <property type="project" value="InterPro"/>
</dbReference>
<dbReference type="GO" id="GO:0009086">
    <property type="term" value="P:methionine biosynthetic process"/>
    <property type="evidence" value="ECO:0007669"/>
    <property type="project" value="TreeGrafter"/>
</dbReference>
<dbReference type="KEGG" id="scac:106085892"/>
<evidence type="ECO:0000256" key="6">
    <source>
        <dbReference type="ARBA" id="ARBA00023002"/>
    </source>
</evidence>
<evidence type="ECO:0000313" key="9">
    <source>
        <dbReference type="Proteomes" id="UP000095300"/>
    </source>
</evidence>
<dbReference type="SUPFAM" id="SSF51730">
    <property type="entry name" value="FAD-linked oxidoreductase"/>
    <property type="match status" value="1"/>
</dbReference>
<keyword evidence="4" id="KW-0285">Flavoprotein</keyword>
<dbReference type="Proteomes" id="UP000095300">
    <property type="component" value="Unassembled WGS sequence"/>
</dbReference>
<dbReference type="GO" id="GO:0005829">
    <property type="term" value="C:cytosol"/>
    <property type="evidence" value="ECO:0007669"/>
    <property type="project" value="TreeGrafter"/>
</dbReference>
<evidence type="ECO:0000313" key="8">
    <source>
        <dbReference type="EnsemblMetazoa" id="SCAU002926-PA"/>
    </source>
</evidence>
<evidence type="ECO:0000256" key="5">
    <source>
        <dbReference type="ARBA" id="ARBA00022827"/>
    </source>
</evidence>
<name>A0A1I8NXI3_STOCA</name>
<organism evidence="8 9">
    <name type="scientific">Stomoxys calcitrans</name>
    <name type="common">Stable fly</name>
    <name type="synonym">Conops calcitrans</name>
    <dbReference type="NCBI Taxonomy" id="35570"/>
    <lineage>
        <taxon>Eukaryota</taxon>
        <taxon>Metazoa</taxon>
        <taxon>Ecdysozoa</taxon>
        <taxon>Arthropoda</taxon>
        <taxon>Hexapoda</taxon>
        <taxon>Insecta</taxon>
        <taxon>Pterygota</taxon>
        <taxon>Neoptera</taxon>
        <taxon>Endopterygota</taxon>
        <taxon>Diptera</taxon>
        <taxon>Brachycera</taxon>
        <taxon>Muscomorpha</taxon>
        <taxon>Muscoidea</taxon>
        <taxon>Muscidae</taxon>
        <taxon>Stomoxys</taxon>
    </lineage>
</organism>
<dbReference type="Gene3D" id="3.20.20.220">
    <property type="match status" value="1"/>
</dbReference>
<accession>A0A1I8NXI3</accession>
<dbReference type="UniPathway" id="UPA00193"/>
<dbReference type="PANTHER" id="PTHR45754:SF3">
    <property type="entry name" value="METHYLENETETRAHYDROFOLATE REDUCTASE (NADPH)"/>
    <property type="match status" value="1"/>
</dbReference>
<reference evidence="8" key="1">
    <citation type="submission" date="2020-05" db="UniProtKB">
        <authorList>
            <consortium name="EnsemblMetazoa"/>
        </authorList>
    </citation>
    <scope>IDENTIFICATION</scope>
    <source>
        <strain evidence="8">USDA</strain>
    </source>
</reference>
<dbReference type="PANTHER" id="PTHR45754">
    <property type="entry name" value="METHYLENETETRAHYDROFOLATE REDUCTASE"/>
    <property type="match status" value="1"/>
</dbReference>
<evidence type="ECO:0000256" key="2">
    <source>
        <dbReference type="ARBA" id="ARBA00004777"/>
    </source>
</evidence>
<dbReference type="InterPro" id="IPR029041">
    <property type="entry name" value="FAD-linked_oxidoreductase-like"/>
</dbReference>
<dbReference type="CDD" id="cd00537">
    <property type="entry name" value="MTHFR"/>
    <property type="match status" value="1"/>
</dbReference>